<feature type="domain" description="Flagellin N-terminal" evidence="5">
    <location>
        <begin position="6"/>
        <end position="140"/>
    </location>
</feature>
<evidence type="ECO:0000313" key="8">
    <source>
        <dbReference type="Proteomes" id="UP000243374"/>
    </source>
</evidence>
<keyword evidence="8" id="KW-1185">Reference proteome</keyword>
<dbReference type="OrthoDB" id="9796789at2"/>
<dbReference type="SUPFAM" id="SSF64518">
    <property type="entry name" value="Phase 1 flagellin"/>
    <property type="match status" value="1"/>
</dbReference>
<evidence type="ECO:0000313" key="7">
    <source>
        <dbReference type="EMBL" id="SFK05038.1"/>
    </source>
</evidence>
<sequence>MPLYLTNIASMSAMRTLNNVTSELNTVFQRLSSGKRINSAKDDPAGLMIADRLTAQINGYKQGSRNLNDGISVAQTMEHALDESKNMLQRIRTLAVQAATGTYSDADRKAMDTEAQELCNEITRISKSTTFGGAQILAGNSGGMFSANGSIDIQCSGTVGDKISIPGFADGFSISGMASYLNISDGESYFKNAGSSLAFSLTSASNAESVLGCIDKYINTVSSYQARLGAVQNRMESAIRNNGSMYENLSDARSRIEDTDYAEEASKLAELMVRQQVIASLFSRINNSKSVVLSLLGG</sequence>
<dbReference type="InterPro" id="IPR046358">
    <property type="entry name" value="Flagellin_C"/>
</dbReference>
<comment type="subcellular location">
    <subcellularLocation>
        <location evidence="4">Secreted</location>
    </subcellularLocation>
    <subcellularLocation>
        <location evidence="4">Bacterial flagellum</location>
    </subcellularLocation>
</comment>
<dbReference type="InterPro" id="IPR001029">
    <property type="entry name" value="Flagellin_N"/>
</dbReference>
<keyword evidence="7" id="KW-0282">Flagellum</keyword>
<dbReference type="AlphaFoldDB" id="A0A662ZAR0"/>
<protein>
    <recommendedName>
        <fullName evidence="4">Flagellin</fullName>
    </recommendedName>
</protein>
<evidence type="ECO:0000256" key="1">
    <source>
        <dbReference type="ARBA" id="ARBA00005709"/>
    </source>
</evidence>
<evidence type="ECO:0000259" key="5">
    <source>
        <dbReference type="Pfam" id="PF00669"/>
    </source>
</evidence>
<dbReference type="RefSeq" id="WP_074840378.1">
    <property type="nucleotide sequence ID" value="NZ_CP047056.1"/>
</dbReference>
<dbReference type="Proteomes" id="UP000243374">
    <property type="component" value="Unassembled WGS sequence"/>
</dbReference>
<feature type="domain" description="Flagellin C-terminal" evidence="6">
    <location>
        <begin position="212"/>
        <end position="296"/>
    </location>
</feature>
<gene>
    <name evidence="7" type="ORF">SAMN04487865_101810</name>
</gene>
<comment type="similarity">
    <text evidence="1 4">Belongs to the bacterial flagellin family.</text>
</comment>
<dbReference type="GO" id="GO:0005198">
    <property type="term" value="F:structural molecule activity"/>
    <property type="evidence" value="ECO:0007669"/>
    <property type="project" value="UniProtKB-UniRule"/>
</dbReference>
<evidence type="ECO:0000259" key="6">
    <source>
        <dbReference type="Pfam" id="PF00700"/>
    </source>
</evidence>
<dbReference type="Gene3D" id="1.20.1330.10">
    <property type="entry name" value="f41 fragment of flagellin, N-terminal domain"/>
    <property type="match status" value="1"/>
</dbReference>
<accession>A0A662ZAR0</accession>
<keyword evidence="7" id="KW-0966">Cell projection</keyword>
<keyword evidence="7" id="KW-0969">Cilium</keyword>
<dbReference type="Pfam" id="PF00669">
    <property type="entry name" value="Flagellin_N"/>
    <property type="match status" value="1"/>
</dbReference>
<evidence type="ECO:0000256" key="2">
    <source>
        <dbReference type="ARBA" id="ARBA00022525"/>
    </source>
</evidence>
<dbReference type="EMBL" id="FOSF01000018">
    <property type="protein sequence ID" value="SFK05038.1"/>
    <property type="molecule type" value="Genomic_DNA"/>
</dbReference>
<comment type="function">
    <text evidence="4">Flagellin is the subunit protein which polymerizes to form the filaments of bacterial flagella.</text>
</comment>
<dbReference type="PANTHER" id="PTHR42792">
    <property type="entry name" value="FLAGELLIN"/>
    <property type="match status" value="1"/>
</dbReference>
<evidence type="ECO:0000256" key="4">
    <source>
        <dbReference type="RuleBase" id="RU362073"/>
    </source>
</evidence>
<reference evidence="7 8" key="1">
    <citation type="submission" date="2016-10" db="EMBL/GenBank/DDBJ databases">
        <authorList>
            <person name="Varghese N."/>
            <person name="Submissions S."/>
        </authorList>
    </citation>
    <scope>NUCLEOTIDE SEQUENCE [LARGE SCALE GENOMIC DNA]</scope>
    <source>
        <strain evidence="7 8">22B</strain>
    </source>
</reference>
<dbReference type="PANTHER" id="PTHR42792:SF2">
    <property type="entry name" value="FLAGELLIN"/>
    <property type="match status" value="1"/>
</dbReference>
<dbReference type="PRINTS" id="PR00207">
    <property type="entry name" value="FLAGELLIN"/>
</dbReference>
<dbReference type="GO" id="GO:0005576">
    <property type="term" value="C:extracellular region"/>
    <property type="evidence" value="ECO:0007669"/>
    <property type="project" value="UniProtKB-SubCell"/>
</dbReference>
<evidence type="ECO:0000256" key="3">
    <source>
        <dbReference type="ARBA" id="ARBA00023143"/>
    </source>
</evidence>
<dbReference type="Pfam" id="PF00700">
    <property type="entry name" value="Flagellin_C"/>
    <property type="match status" value="1"/>
</dbReference>
<dbReference type="GO" id="GO:0009288">
    <property type="term" value="C:bacterial-type flagellum"/>
    <property type="evidence" value="ECO:0007669"/>
    <property type="project" value="UniProtKB-SubCell"/>
</dbReference>
<dbReference type="InterPro" id="IPR001492">
    <property type="entry name" value="Flagellin"/>
</dbReference>
<proteinExistence type="inferred from homology"/>
<organism evidence="7 8">
    <name type="scientific">Succinivibrio dextrinosolvens</name>
    <dbReference type="NCBI Taxonomy" id="83771"/>
    <lineage>
        <taxon>Bacteria</taxon>
        <taxon>Pseudomonadati</taxon>
        <taxon>Pseudomonadota</taxon>
        <taxon>Gammaproteobacteria</taxon>
        <taxon>Aeromonadales</taxon>
        <taxon>Succinivibrionaceae</taxon>
        <taxon>Succinivibrio</taxon>
    </lineage>
</organism>
<name>A0A662ZAR0_9GAMM</name>
<keyword evidence="3 4" id="KW-0975">Bacterial flagellum</keyword>
<keyword evidence="2 4" id="KW-0964">Secreted</keyword>